<feature type="compositionally biased region" description="Polar residues" evidence="4">
    <location>
        <begin position="93"/>
        <end position="102"/>
    </location>
</feature>
<dbReference type="CDD" id="cd11296">
    <property type="entry name" value="O-FucT_like"/>
    <property type="match status" value="1"/>
</dbReference>
<organism evidence="5 6">
    <name type="scientific">Sphagnum troendelagicum</name>
    <dbReference type="NCBI Taxonomy" id="128251"/>
    <lineage>
        <taxon>Eukaryota</taxon>
        <taxon>Viridiplantae</taxon>
        <taxon>Streptophyta</taxon>
        <taxon>Embryophyta</taxon>
        <taxon>Bryophyta</taxon>
        <taxon>Sphagnophytina</taxon>
        <taxon>Sphagnopsida</taxon>
        <taxon>Sphagnales</taxon>
        <taxon>Sphagnaceae</taxon>
        <taxon>Sphagnum</taxon>
    </lineage>
</organism>
<feature type="region of interest" description="Disordered" evidence="4">
    <location>
        <begin position="130"/>
        <end position="163"/>
    </location>
</feature>
<keyword evidence="6" id="KW-1185">Reference proteome</keyword>
<evidence type="ECO:0000256" key="2">
    <source>
        <dbReference type="ARBA" id="ARBA00023253"/>
    </source>
</evidence>
<evidence type="ECO:0000313" key="5">
    <source>
        <dbReference type="EMBL" id="CAK9233844.1"/>
    </source>
</evidence>
<dbReference type="Proteomes" id="UP001497512">
    <property type="component" value="Chromosome 8"/>
</dbReference>
<protein>
    <recommendedName>
        <fullName evidence="7">O-fucosyltransferase family protein</fullName>
    </recommendedName>
</protein>
<keyword evidence="1" id="KW-0808">Transferase</keyword>
<dbReference type="PANTHER" id="PTHR13398:SF8">
    <property type="entry name" value="O-FUCOSYLTRANSFERASE FAMILY PROTEIN"/>
    <property type="match status" value="1"/>
</dbReference>
<name>A0ABP0UYX9_9BRYO</name>
<keyword evidence="3" id="KW-0119">Carbohydrate metabolism</keyword>
<dbReference type="PANTHER" id="PTHR13398">
    <property type="entry name" value="GDP-FUCOSE PROTEIN O-FUCOSYLTRANSFERASE 2"/>
    <property type="match status" value="1"/>
</dbReference>
<accession>A0ABP0UYX9</accession>
<evidence type="ECO:0000313" key="6">
    <source>
        <dbReference type="Proteomes" id="UP001497512"/>
    </source>
</evidence>
<evidence type="ECO:0000256" key="4">
    <source>
        <dbReference type="SAM" id="MobiDB-lite"/>
    </source>
</evidence>
<keyword evidence="2" id="KW-0294">Fucose metabolism</keyword>
<dbReference type="InterPro" id="IPR045130">
    <property type="entry name" value="OFUT2-like"/>
</dbReference>
<feature type="region of interest" description="Disordered" evidence="4">
    <location>
        <begin position="93"/>
        <end position="112"/>
    </location>
</feature>
<sequence>MMIKWPATWPSSWAKAPHVSVTVAVFLFVFFSLLLSTTTVSLSGTSVLVGFRSFTTNVTAFFSNVNNNVNNSSAASFNTSSVVGRIGQDCNSELESNSSTTAAEKDSPSMKPVIRALTPTGLEDNISTLREESEEDHDQHHHSSVAPNVSWSDAAAQGPSPEILDQDVQLSTTMSDEKFLMPILSYQVGAGNQLMEYMSAAIIARALNRTLCLADFFSGPNKHTGTWVRARGGLAMEDRYDQETLARFVNVTSKANCLKQCHEKLDAEWLLKPMRDQRVRDWKSVPTTNESLQLSWEYVKWQTPADIAEVLGSSNELCVAVGGLFPGLRWRGGFLAVSAFLQPSEHIAALADQLQELAIGINIPYLAVHWRFEETECGPHKIGLCFVRCSDGAVIDSGLHPHAKEWIGVSIDQCKHAGHFRGVGLDKFDVFNAIFDRAQNYSLKTVYLATDGWIRGEEGVMLVKEAVEELRNRGLSVVGLWGIENLPNFSDGSTFDPMSTLGTSPVNSQQIALVEQEICTRSTVFLGSGQSTWSLAVFRLRLARRRAKQILESQLNATGAGKPQGINKQVQEDEAVIEELMKDKHAAGLQCRYSEHFNTVIVNATVETYADEAPDGWLDLEACEGRIGRGGNCKVAKCF</sequence>
<reference evidence="5" key="1">
    <citation type="submission" date="2024-02" db="EMBL/GenBank/DDBJ databases">
        <authorList>
            <consortium name="ELIXIR-Norway"/>
            <consortium name="Elixir Norway"/>
        </authorList>
    </citation>
    <scope>NUCLEOTIDE SEQUENCE</scope>
</reference>
<evidence type="ECO:0008006" key="7">
    <source>
        <dbReference type="Google" id="ProtNLM"/>
    </source>
</evidence>
<gene>
    <name evidence="5" type="ORF">CSSPTR1EN2_LOCUS21757</name>
</gene>
<evidence type="ECO:0000256" key="3">
    <source>
        <dbReference type="ARBA" id="ARBA00023277"/>
    </source>
</evidence>
<dbReference type="Gene3D" id="3.40.50.11350">
    <property type="match status" value="1"/>
</dbReference>
<evidence type="ECO:0000256" key="1">
    <source>
        <dbReference type="ARBA" id="ARBA00022679"/>
    </source>
</evidence>
<proteinExistence type="predicted"/>
<dbReference type="EMBL" id="OZ019900">
    <property type="protein sequence ID" value="CAK9233844.1"/>
    <property type="molecule type" value="Genomic_DNA"/>
</dbReference>